<keyword evidence="4" id="KW-0547">Nucleotide-binding</keyword>
<evidence type="ECO:0000256" key="4">
    <source>
        <dbReference type="ARBA" id="ARBA00022741"/>
    </source>
</evidence>
<dbReference type="InterPro" id="IPR050113">
    <property type="entry name" value="Ub_conjugating_enzyme"/>
</dbReference>
<keyword evidence="6" id="KW-0067">ATP-binding</keyword>
<dbReference type="GO" id="GO:0005694">
    <property type="term" value="C:chromosome"/>
    <property type="evidence" value="ECO:0007669"/>
    <property type="project" value="UniProtKB-ARBA"/>
</dbReference>
<keyword evidence="12" id="KW-1185">Reference proteome</keyword>
<evidence type="ECO:0000256" key="6">
    <source>
        <dbReference type="ARBA" id="ARBA00022840"/>
    </source>
</evidence>
<dbReference type="GO" id="GO:0005634">
    <property type="term" value="C:nucleus"/>
    <property type="evidence" value="ECO:0007669"/>
    <property type="project" value="UniProtKB-SubCell"/>
</dbReference>
<dbReference type="Pfam" id="PF00179">
    <property type="entry name" value="UQ_con"/>
    <property type="match status" value="1"/>
</dbReference>
<dbReference type="InterPro" id="IPR000608">
    <property type="entry name" value="UBC"/>
</dbReference>
<comment type="caution">
    <text evidence="11">The sequence shown here is derived from an EMBL/GenBank/DDBJ whole genome shotgun (WGS) entry which is preliminary data.</text>
</comment>
<keyword evidence="3" id="KW-0808">Transferase</keyword>
<evidence type="ECO:0000256" key="1">
    <source>
        <dbReference type="ARBA" id="ARBA00004123"/>
    </source>
</evidence>
<dbReference type="FunFam" id="3.10.110.10:FF:000035">
    <property type="entry name" value="SUMO-conjugating enzyme ubc9"/>
    <property type="match status" value="1"/>
</dbReference>
<sequence length="138" mass="15751">MSGIAQARLSEERKLWRKDHPHGFVAKPAKKADGTMDLFNWECKIPGKKGTLWEGALLSLRMLFKDDYPASPPKCRFEPPLFHINVYPSGTVCLSLLDEEKDWRPSVSIKQILLGIQALLTEPNVRDPAQAEPYTIYW</sequence>
<evidence type="ECO:0000259" key="10">
    <source>
        <dbReference type="PROSITE" id="PS50127"/>
    </source>
</evidence>
<dbReference type="SUPFAM" id="SSF54495">
    <property type="entry name" value="UBC-like"/>
    <property type="match status" value="1"/>
</dbReference>
<accession>A0ABD0M9M7</accession>
<proteinExistence type="predicted"/>
<dbReference type="CDD" id="cd23798">
    <property type="entry name" value="UBCc_UBE2I"/>
    <property type="match status" value="1"/>
</dbReference>
<dbReference type="SMART" id="SM00212">
    <property type="entry name" value="UBCc"/>
    <property type="match status" value="1"/>
</dbReference>
<evidence type="ECO:0000256" key="7">
    <source>
        <dbReference type="ARBA" id="ARBA00023242"/>
    </source>
</evidence>
<dbReference type="InterPro" id="IPR016135">
    <property type="entry name" value="UBQ-conjugating_enzyme/RWD"/>
</dbReference>
<keyword evidence="5" id="KW-0833">Ubl conjugation pathway</keyword>
<name>A0ABD0M9M7_9CAEN</name>
<evidence type="ECO:0000256" key="2">
    <source>
        <dbReference type="ARBA" id="ARBA00004718"/>
    </source>
</evidence>
<dbReference type="PANTHER" id="PTHR24067">
    <property type="entry name" value="UBIQUITIN-CONJUGATING ENZYME E2"/>
    <property type="match status" value="1"/>
</dbReference>
<evidence type="ECO:0000256" key="5">
    <source>
        <dbReference type="ARBA" id="ARBA00022786"/>
    </source>
</evidence>
<dbReference type="AlphaFoldDB" id="A0ABD0M9M7"/>
<evidence type="ECO:0000313" key="12">
    <source>
        <dbReference type="Proteomes" id="UP001519460"/>
    </source>
</evidence>
<organism evidence="11 12">
    <name type="scientific">Batillaria attramentaria</name>
    <dbReference type="NCBI Taxonomy" id="370345"/>
    <lineage>
        <taxon>Eukaryota</taxon>
        <taxon>Metazoa</taxon>
        <taxon>Spiralia</taxon>
        <taxon>Lophotrochozoa</taxon>
        <taxon>Mollusca</taxon>
        <taxon>Gastropoda</taxon>
        <taxon>Caenogastropoda</taxon>
        <taxon>Sorbeoconcha</taxon>
        <taxon>Cerithioidea</taxon>
        <taxon>Batillariidae</taxon>
        <taxon>Batillaria</taxon>
    </lineage>
</organism>
<evidence type="ECO:0000256" key="9">
    <source>
        <dbReference type="ARBA" id="ARBA00044296"/>
    </source>
</evidence>
<comment type="subcellular location">
    <subcellularLocation>
        <location evidence="1">Nucleus</location>
    </subcellularLocation>
</comment>
<comment type="pathway">
    <text evidence="2">Protein modification; protein sumoylation.</text>
</comment>
<gene>
    <name evidence="11" type="ORF">BaRGS_00000898</name>
</gene>
<dbReference type="GO" id="GO:0005524">
    <property type="term" value="F:ATP binding"/>
    <property type="evidence" value="ECO:0007669"/>
    <property type="project" value="UniProtKB-KW"/>
</dbReference>
<dbReference type="Gene3D" id="3.10.110.10">
    <property type="entry name" value="Ubiquitin Conjugating Enzyme"/>
    <property type="match status" value="1"/>
</dbReference>
<evidence type="ECO:0000256" key="3">
    <source>
        <dbReference type="ARBA" id="ARBA00022679"/>
    </source>
</evidence>
<dbReference type="PROSITE" id="PS50127">
    <property type="entry name" value="UBC_2"/>
    <property type="match status" value="1"/>
</dbReference>
<protein>
    <recommendedName>
        <fullName evidence="8">SUMO-conjugating enzyme UBC9</fullName>
    </recommendedName>
    <alternativeName>
        <fullName evidence="9">Ubiquitin carrier protein 9</fullName>
    </alternativeName>
</protein>
<dbReference type="Proteomes" id="UP001519460">
    <property type="component" value="Unassembled WGS sequence"/>
</dbReference>
<reference evidence="11 12" key="1">
    <citation type="journal article" date="2023" name="Sci. Data">
        <title>Genome assembly of the Korean intertidal mud-creeper Batillaria attramentaria.</title>
        <authorList>
            <person name="Patra A.K."/>
            <person name="Ho P.T."/>
            <person name="Jun S."/>
            <person name="Lee S.J."/>
            <person name="Kim Y."/>
            <person name="Won Y.J."/>
        </authorList>
    </citation>
    <scope>NUCLEOTIDE SEQUENCE [LARGE SCALE GENOMIC DNA]</scope>
    <source>
        <strain evidence="11">Wonlab-2016</strain>
    </source>
</reference>
<dbReference type="GO" id="GO:0019787">
    <property type="term" value="F:ubiquitin-like protein transferase activity"/>
    <property type="evidence" value="ECO:0007669"/>
    <property type="project" value="UniProtKB-ARBA"/>
</dbReference>
<feature type="domain" description="UBC core" evidence="10">
    <location>
        <begin position="4"/>
        <end position="138"/>
    </location>
</feature>
<keyword evidence="7" id="KW-0539">Nucleus</keyword>
<evidence type="ECO:0000256" key="8">
    <source>
        <dbReference type="ARBA" id="ARBA00039165"/>
    </source>
</evidence>
<dbReference type="EMBL" id="JACVVK020000003">
    <property type="protein sequence ID" value="KAK7507933.1"/>
    <property type="molecule type" value="Genomic_DNA"/>
</dbReference>
<evidence type="ECO:0000313" key="11">
    <source>
        <dbReference type="EMBL" id="KAK7507933.1"/>
    </source>
</evidence>